<sequence length="301" mass="34539">MLLAIDVSSRRLDLYSRYRQDGHEYEITESFSNEVTAIAARLDDYSKQAQKLGYTGLSFVVEPSGRYEATLTQTALDRGHSVWRVNPERMYKAGVIHHGDGGKSDPLDGRVLYMLGRMGKARRLVPLPAEWQRLRELGKWLEDCTLIAADLRIRIGTLRRSLFTDYHQSTDLSWGATGRALQECYGFDPRKVTAGSQARFIARMKAHRPGLPKRCLMSIWEQAQHSCKAALPADHCRMVSDQLSHLWRVWSDHTRRKRQLEQQMIAVVDGLDPEHWIPPLFPGFNKRMRAKILGETGPLRR</sequence>
<protein>
    <submittedName>
        <fullName evidence="1">Transposase</fullName>
    </submittedName>
</protein>
<dbReference type="EMBL" id="JAGGJA010000038">
    <property type="protein sequence ID" value="MCW9709274.1"/>
    <property type="molecule type" value="Genomic_DNA"/>
</dbReference>
<proteinExistence type="predicted"/>
<gene>
    <name evidence="1" type="ORF">J6I44_20620</name>
</gene>
<keyword evidence="2" id="KW-1185">Reference proteome</keyword>
<comment type="caution">
    <text evidence="1">The sequence shown here is derived from an EMBL/GenBank/DDBJ whole genome shotgun (WGS) entry which is preliminary data.</text>
</comment>
<evidence type="ECO:0000313" key="2">
    <source>
        <dbReference type="Proteomes" id="UP001207918"/>
    </source>
</evidence>
<dbReference type="RefSeq" id="WP_265768143.1">
    <property type="nucleotide sequence ID" value="NZ_JAGGJA010000038.1"/>
</dbReference>
<feature type="non-terminal residue" evidence="1">
    <location>
        <position position="301"/>
    </location>
</feature>
<reference evidence="1 2" key="1">
    <citation type="submission" date="2021-03" db="EMBL/GenBank/DDBJ databases">
        <title>Aliifodinibius sp. nov., a new bacterium isolated from saline soil.</title>
        <authorList>
            <person name="Galisteo C."/>
            <person name="De La Haba R."/>
            <person name="Sanchez-Porro C."/>
            <person name="Ventosa A."/>
        </authorList>
    </citation>
    <scope>NUCLEOTIDE SEQUENCE [LARGE SCALE GENOMIC DNA]</scope>
    <source>
        <strain evidence="1 2">1BSP15-2V2</strain>
    </source>
</reference>
<evidence type="ECO:0000313" key="1">
    <source>
        <dbReference type="EMBL" id="MCW9709274.1"/>
    </source>
</evidence>
<dbReference type="Proteomes" id="UP001207918">
    <property type="component" value="Unassembled WGS sequence"/>
</dbReference>
<accession>A0ABT3PTV9</accession>
<organism evidence="1 2">
    <name type="scientific">Fodinibius salsisoli</name>
    <dbReference type="NCBI Taxonomy" id="2820877"/>
    <lineage>
        <taxon>Bacteria</taxon>
        <taxon>Pseudomonadati</taxon>
        <taxon>Balneolota</taxon>
        <taxon>Balneolia</taxon>
        <taxon>Balneolales</taxon>
        <taxon>Balneolaceae</taxon>
        <taxon>Fodinibius</taxon>
    </lineage>
</organism>
<name>A0ABT3PTV9_9BACT</name>